<dbReference type="GeneID" id="103543345"/>
<reference evidence="3" key="1">
    <citation type="submission" date="2025-08" db="UniProtKB">
        <authorList>
            <consortium name="RefSeq"/>
        </authorList>
    </citation>
    <scope>IDENTIFICATION</scope>
    <source>
        <tissue evidence="3">Blood</tissue>
    </source>
</reference>
<protein>
    <submittedName>
        <fullName evidence="3">Uncharacterized protein</fullName>
    </submittedName>
</protein>
<gene>
    <name evidence="3" type="primary">LOC103543345</name>
</gene>
<sequence>MAVLEPGASRLHTHLSPPPGGAGGSGGARKRGSVARFRAVKLRAFPGRGVGAPAPGVEAARDLSLEQRGDISLVAPASTGLLNAQRSFFPAVSAEKLRREGADWETYCHPARARNGGLDAAATKIKLCITNFTNQDHALPSAVTPPPEFLAWIGPFFVLTWTVARGGQETPVRNGGMIWVTPETQLHINKQPGPGDVAAASAVAVMLVATERNRWERVPSRRCR</sequence>
<evidence type="ECO:0000313" key="3">
    <source>
        <dbReference type="RefSeq" id="XP_070439049.1"/>
    </source>
</evidence>
<name>A0ABM4LF31_EQUPR</name>
<dbReference type="Proteomes" id="UP001652662">
    <property type="component" value="Chromosome 18"/>
</dbReference>
<proteinExistence type="predicted"/>
<evidence type="ECO:0000256" key="1">
    <source>
        <dbReference type="SAM" id="MobiDB-lite"/>
    </source>
</evidence>
<accession>A0ABM4LF31</accession>
<organism evidence="2 3">
    <name type="scientific">Equus przewalskii</name>
    <name type="common">Przewalski's horse</name>
    <name type="synonym">Equus caballus przewalskii</name>
    <dbReference type="NCBI Taxonomy" id="9798"/>
    <lineage>
        <taxon>Eukaryota</taxon>
        <taxon>Metazoa</taxon>
        <taxon>Chordata</taxon>
        <taxon>Craniata</taxon>
        <taxon>Vertebrata</taxon>
        <taxon>Euteleostomi</taxon>
        <taxon>Mammalia</taxon>
        <taxon>Eutheria</taxon>
        <taxon>Laurasiatheria</taxon>
        <taxon>Perissodactyla</taxon>
        <taxon>Equidae</taxon>
        <taxon>Equus</taxon>
    </lineage>
</organism>
<dbReference type="RefSeq" id="XP_070439049.1">
    <property type="nucleotide sequence ID" value="XM_070582948.1"/>
</dbReference>
<evidence type="ECO:0000313" key="2">
    <source>
        <dbReference type="Proteomes" id="UP001652662"/>
    </source>
</evidence>
<keyword evidence="2" id="KW-1185">Reference proteome</keyword>
<feature type="region of interest" description="Disordered" evidence="1">
    <location>
        <begin position="1"/>
        <end position="30"/>
    </location>
</feature>